<keyword evidence="1 4" id="KW-0349">Heme</keyword>
<evidence type="ECO:0000313" key="8">
    <source>
        <dbReference type="Proteomes" id="UP000276776"/>
    </source>
</evidence>
<sequence length="309" mass="34644">VSTSFPDEPCTSNGDSVTKSSSADVCTHRTSKDNTAYSLGAAKRKAKSKSKISSVSQASIYDNDKQALERLDEGNNDLPPLKQQSNVQVVQTLSGRRSSTTLFPLTSAQINLVRSIWRQVYITKGPIVIGSTLLHRIFFKSVKTKQQFVKCIFPQRFPNRDSFNKSHAKAFGEMLDKIIENLENLELMDGTLQAIGALHAEIDGIDISRRMWNLMAEVFIDCTLEWGDKKGRTETARKAWALIIAFVIEKIKAGHANKRRQLAQLRRCPFSSNQTLSTISRMSFETLSQPHVPSVRLQKQLSELSPEND</sequence>
<evidence type="ECO:0000256" key="2">
    <source>
        <dbReference type="ARBA" id="ARBA00022723"/>
    </source>
</evidence>
<dbReference type="PROSITE" id="PS01033">
    <property type="entry name" value="GLOBIN"/>
    <property type="match status" value="1"/>
</dbReference>
<dbReference type="GO" id="GO:0005344">
    <property type="term" value="F:oxygen carrier activity"/>
    <property type="evidence" value="ECO:0007669"/>
    <property type="project" value="UniProtKB-KW"/>
</dbReference>
<dbReference type="InterPro" id="IPR012292">
    <property type="entry name" value="Globin/Proto"/>
</dbReference>
<dbReference type="Gene3D" id="1.10.490.10">
    <property type="entry name" value="Globins"/>
    <property type="match status" value="1"/>
</dbReference>
<dbReference type="OMA" id="VCTHRTS"/>
<dbReference type="EMBL" id="UYYF01004451">
    <property type="protein sequence ID" value="VDN04249.1"/>
    <property type="molecule type" value="Genomic_DNA"/>
</dbReference>
<name>A0A0N5D1X0_THECL</name>
<dbReference type="STRING" id="103827.A0A0N5D1X0"/>
<dbReference type="InterPro" id="IPR050532">
    <property type="entry name" value="Globin-like_OT"/>
</dbReference>
<dbReference type="Pfam" id="PF00042">
    <property type="entry name" value="Globin"/>
    <property type="match status" value="1"/>
</dbReference>
<reference evidence="7 8" key="2">
    <citation type="submission" date="2018-11" db="EMBL/GenBank/DDBJ databases">
        <authorList>
            <consortium name="Pathogen Informatics"/>
        </authorList>
    </citation>
    <scope>NUCLEOTIDE SEQUENCE [LARGE SCALE GENOMIC DNA]</scope>
</reference>
<dbReference type="InterPro" id="IPR009050">
    <property type="entry name" value="Globin-like_sf"/>
</dbReference>
<keyword evidence="4" id="KW-0561">Oxygen transport</keyword>
<dbReference type="GO" id="GO:0019825">
    <property type="term" value="F:oxygen binding"/>
    <property type="evidence" value="ECO:0007669"/>
    <property type="project" value="InterPro"/>
</dbReference>
<evidence type="ECO:0000313" key="9">
    <source>
        <dbReference type="WBParaSite" id="TCLT_0000686101-mRNA-1"/>
    </source>
</evidence>
<keyword evidence="8" id="KW-1185">Reference proteome</keyword>
<dbReference type="WBParaSite" id="TCLT_0000686101-mRNA-1">
    <property type="protein sequence ID" value="TCLT_0000686101-mRNA-1"/>
    <property type="gene ID" value="TCLT_0000686101"/>
</dbReference>
<dbReference type="PANTHER" id="PTHR46458">
    <property type="entry name" value="BLR2807 PROTEIN"/>
    <property type="match status" value="1"/>
</dbReference>
<feature type="domain" description="Globin" evidence="6">
    <location>
        <begin position="104"/>
        <end position="256"/>
    </location>
</feature>
<dbReference type="PANTHER" id="PTHR46458:SF7">
    <property type="entry name" value="GLOBIN DOMAIN-CONTAINING PROTEIN"/>
    <property type="match status" value="1"/>
</dbReference>
<evidence type="ECO:0000256" key="1">
    <source>
        <dbReference type="ARBA" id="ARBA00022617"/>
    </source>
</evidence>
<keyword evidence="2" id="KW-0479">Metal-binding</keyword>
<proteinExistence type="inferred from homology"/>
<dbReference type="CDD" id="cd01040">
    <property type="entry name" value="Mb-like"/>
    <property type="match status" value="1"/>
</dbReference>
<feature type="region of interest" description="Disordered" evidence="5">
    <location>
        <begin position="1"/>
        <end position="29"/>
    </location>
</feature>
<dbReference type="OrthoDB" id="5792418at2759"/>
<dbReference type="GO" id="GO:0046872">
    <property type="term" value="F:metal ion binding"/>
    <property type="evidence" value="ECO:0007669"/>
    <property type="project" value="UniProtKB-KW"/>
</dbReference>
<dbReference type="Proteomes" id="UP000276776">
    <property type="component" value="Unassembled WGS sequence"/>
</dbReference>
<dbReference type="InterPro" id="IPR000971">
    <property type="entry name" value="Globin"/>
</dbReference>
<evidence type="ECO:0000256" key="4">
    <source>
        <dbReference type="RuleBase" id="RU000356"/>
    </source>
</evidence>
<dbReference type="InterPro" id="IPR044399">
    <property type="entry name" value="Mb-like_M"/>
</dbReference>
<organism evidence="9">
    <name type="scientific">Thelazia callipaeda</name>
    <name type="common">Oriental eyeworm</name>
    <name type="synonym">Parasitic nematode</name>
    <dbReference type="NCBI Taxonomy" id="103827"/>
    <lineage>
        <taxon>Eukaryota</taxon>
        <taxon>Metazoa</taxon>
        <taxon>Ecdysozoa</taxon>
        <taxon>Nematoda</taxon>
        <taxon>Chromadorea</taxon>
        <taxon>Rhabditida</taxon>
        <taxon>Spirurina</taxon>
        <taxon>Spiruromorpha</taxon>
        <taxon>Thelazioidea</taxon>
        <taxon>Thelaziidae</taxon>
        <taxon>Thelazia</taxon>
    </lineage>
</organism>
<keyword evidence="3" id="KW-0408">Iron</keyword>
<accession>A0A0N5D1X0</accession>
<feature type="compositionally biased region" description="Polar residues" evidence="5">
    <location>
        <begin position="1"/>
        <end position="24"/>
    </location>
</feature>
<gene>
    <name evidence="7" type="ORF">TCLT_LOCUS6850</name>
</gene>
<evidence type="ECO:0000256" key="3">
    <source>
        <dbReference type="ARBA" id="ARBA00023004"/>
    </source>
</evidence>
<comment type="similarity">
    <text evidence="4">Belongs to the globin family.</text>
</comment>
<evidence type="ECO:0000256" key="5">
    <source>
        <dbReference type="SAM" id="MobiDB-lite"/>
    </source>
</evidence>
<evidence type="ECO:0000259" key="6">
    <source>
        <dbReference type="PROSITE" id="PS01033"/>
    </source>
</evidence>
<dbReference type="GO" id="GO:0020037">
    <property type="term" value="F:heme binding"/>
    <property type="evidence" value="ECO:0007669"/>
    <property type="project" value="InterPro"/>
</dbReference>
<dbReference type="SUPFAM" id="SSF46458">
    <property type="entry name" value="Globin-like"/>
    <property type="match status" value="1"/>
</dbReference>
<evidence type="ECO:0000313" key="7">
    <source>
        <dbReference type="EMBL" id="VDN04249.1"/>
    </source>
</evidence>
<dbReference type="AlphaFoldDB" id="A0A0N5D1X0"/>
<protein>
    <submittedName>
        <fullName evidence="9">GLOBIN domain-containing protein</fullName>
    </submittedName>
</protein>
<keyword evidence="4" id="KW-0813">Transport</keyword>
<reference evidence="9" key="1">
    <citation type="submission" date="2017-02" db="UniProtKB">
        <authorList>
            <consortium name="WormBaseParasite"/>
        </authorList>
    </citation>
    <scope>IDENTIFICATION</scope>
</reference>